<sequence>MGLRVALHKALSASESTTLTTNEWKYLILTAILLYSLNVFIHAVFHAKRYPAYLETGKGRFIVVCRLIYGIPAAMAQGMWLCAWMAFWELLGSPLWRPRVRHHGDVGKGRKRTPVVHDGHASVAMCGGGFRTWYHIGVYHGLYTEFGAEAMKEVHWAGSSVGSLMAAIAACAVDPDVVWAHIPDIASLHRDRWWRNLTTVGSKCRFLLDDVLPEDAGERCTGKCFISITSLLPTPHNVILTEFDSKDDLIDAVIASTYIPTWTFPGVCLHRGMVCVDGGVTNNLASLAEETLRIGLDPEDTTDWGATLVPSAPRPRHNTFIPADDDGLSEMYACGKRDIARWLKTAEGKRFAAKLRERKAESRN</sequence>
<reference evidence="7" key="3">
    <citation type="submission" date="2017-04" db="EMBL/GenBank/DDBJ databases">
        <title>Population genomics of picophytoplankton unveils novel chromosome hypervariability.</title>
        <authorList>
            <consortium name="DOE Joint Genome Institute"/>
            <person name="Blanc-Mathieu R."/>
            <person name="Krasovec M."/>
            <person name="Hebrard M."/>
            <person name="Yau S."/>
            <person name="Desgranges E."/>
            <person name="Martin J."/>
            <person name="Schackwitz W."/>
            <person name="Kuo A."/>
            <person name="Salin G."/>
            <person name="Donnadieu C."/>
            <person name="Desdevises Y."/>
            <person name="Sanchez-Ferandin S."/>
            <person name="Moreau H."/>
            <person name="Rivals E."/>
            <person name="Grigoriev I.V."/>
            <person name="Grimsley N."/>
            <person name="Eyre-Walker A."/>
            <person name="Piganeau G."/>
        </authorList>
    </citation>
    <scope>NUCLEOTIDE SEQUENCE [LARGE SCALE GENOMIC DNA]</scope>
    <source>
        <strain evidence="7">RCC 1115</strain>
    </source>
</reference>
<dbReference type="GO" id="GO:0005811">
    <property type="term" value="C:lipid droplet"/>
    <property type="evidence" value="ECO:0007669"/>
    <property type="project" value="TreeGrafter"/>
</dbReference>
<dbReference type="GO" id="GO:0016020">
    <property type="term" value="C:membrane"/>
    <property type="evidence" value="ECO:0007669"/>
    <property type="project" value="TreeGrafter"/>
</dbReference>
<evidence type="ECO:0000256" key="3">
    <source>
        <dbReference type="RuleBase" id="RU361262"/>
    </source>
</evidence>
<evidence type="ECO:0000256" key="1">
    <source>
        <dbReference type="ARBA" id="ARBA00023098"/>
    </source>
</evidence>
<dbReference type="GO" id="GO:0004806">
    <property type="term" value="F:triacylglycerol lipase activity"/>
    <property type="evidence" value="ECO:0007669"/>
    <property type="project" value="TreeGrafter"/>
</dbReference>
<accession>A0A454Y4L1</accession>
<keyword evidence="4" id="KW-0812">Transmembrane</keyword>
<keyword evidence="4" id="KW-1133">Transmembrane helix</keyword>
<dbReference type="AlphaFoldDB" id="Q00UU7"/>
<dbReference type="PANTHER" id="PTHR12406">
    <property type="entry name" value="CALCIUM-INDEPENDENT PHOSPHOLIPASE A2 IPLA2 -RELATED"/>
    <property type="match status" value="1"/>
</dbReference>
<dbReference type="GO" id="GO:0019433">
    <property type="term" value="P:triglyceride catabolic process"/>
    <property type="evidence" value="ECO:0007669"/>
    <property type="project" value="TreeGrafter"/>
</dbReference>
<accession>Q00UU7</accession>
<organism evidence="6 8">
    <name type="scientific">Ostreococcus tauri</name>
    <name type="common">Marine green alga</name>
    <dbReference type="NCBI Taxonomy" id="70448"/>
    <lineage>
        <taxon>Eukaryota</taxon>
        <taxon>Viridiplantae</taxon>
        <taxon>Chlorophyta</taxon>
        <taxon>Mamiellophyceae</taxon>
        <taxon>Mamiellales</taxon>
        <taxon>Bathycoccaceae</taxon>
        <taxon>Ostreococcus</taxon>
    </lineage>
</organism>
<comment type="function">
    <text evidence="3">Lipolytic acyl hydrolase (LAH).</text>
</comment>
<feature type="domain" description="PNPLA" evidence="5">
    <location>
        <begin position="123"/>
        <end position="290"/>
    </location>
</feature>
<dbReference type="Proteomes" id="UP000195557">
    <property type="component" value="Unassembled WGS sequence"/>
</dbReference>
<reference evidence="6 8" key="1">
    <citation type="journal article" date="2006" name="Proc. Natl. Acad. Sci. U.S.A.">
        <title>Genome analysis of the smallest free-living eukaryote Ostreococcus tauri unveils many unique features.</title>
        <authorList>
            <person name="Derelle E."/>
            <person name="Ferraz C."/>
            <person name="Rombauts S."/>
            <person name="Rouze P."/>
            <person name="Worden A.Z."/>
            <person name="Robbens S."/>
            <person name="Partensky F."/>
            <person name="Degroeve S."/>
            <person name="Echeynie S."/>
            <person name="Cooke R."/>
            <person name="Saeys Y."/>
            <person name="Wuyts J."/>
            <person name="Jabbari K."/>
            <person name="Bowler C."/>
            <person name="Panaud O."/>
            <person name="Piegu B."/>
            <person name="Ball S.G."/>
            <person name="Ral J.-P."/>
            <person name="Bouget F.-Y."/>
            <person name="Piganeau G."/>
            <person name="De Baets B."/>
            <person name="Picard A."/>
            <person name="Delseny M."/>
            <person name="Demaille J."/>
            <person name="Van de Peer Y."/>
            <person name="Moreau H."/>
        </authorList>
    </citation>
    <scope>NUCLEOTIDE SEQUENCE [LARGE SCALE GENOMIC DNA]</scope>
    <source>
        <strain evidence="6 8">OTTH0595</strain>
    </source>
</reference>
<keyword evidence="7" id="KW-0808">Transferase</keyword>
<evidence type="ECO:0000313" key="7">
    <source>
        <dbReference type="EMBL" id="OUS45007.1"/>
    </source>
</evidence>
<protein>
    <recommendedName>
        <fullName evidence="3">Patatin</fullName>
        <ecNumber evidence="3">3.1.1.-</ecNumber>
    </recommendedName>
</protein>
<evidence type="ECO:0000313" key="8">
    <source>
        <dbReference type="Proteomes" id="UP000009170"/>
    </source>
</evidence>
<feature type="active site" description="Proton acceptor" evidence="2">
    <location>
        <position position="277"/>
    </location>
</feature>
<keyword evidence="1 2" id="KW-0443">Lipid metabolism</keyword>
<reference evidence="6" key="2">
    <citation type="journal article" date="2014" name="BMC Genomics">
        <title>An improved genome of the model marine alga Ostreococcus tauri unfolds by assessing Illumina de novo assemblies.</title>
        <authorList>
            <person name="Blanc-Mathieu R."/>
            <person name="Verhelst B."/>
            <person name="Derelle E."/>
            <person name="Rombauts S."/>
            <person name="Bouget F.Y."/>
            <person name="Carre I."/>
            <person name="Chateau A."/>
            <person name="Eyre-Walker A."/>
            <person name="Grimsley N."/>
            <person name="Moreau H."/>
            <person name="Piegu B."/>
            <person name="Rivals E."/>
            <person name="Schackwitz W."/>
            <person name="Van de Peer Y."/>
            <person name="Piganeau G."/>
        </authorList>
    </citation>
    <scope>NUCLEOTIDE SEQUENCE</scope>
    <source>
        <strain evidence="6">RCC4221</strain>
    </source>
</reference>
<dbReference type="Proteomes" id="UP000009170">
    <property type="component" value="Unassembled WGS sequence"/>
</dbReference>
<dbReference type="InterPro" id="IPR033562">
    <property type="entry name" value="PLPL"/>
</dbReference>
<dbReference type="Pfam" id="PF01734">
    <property type="entry name" value="Patatin"/>
    <property type="match status" value="1"/>
</dbReference>
<dbReference type="EMBL" id="CAID01000015">
    <property type="protein sequence ID" value="CAL57680.1"/>
    <property type="molecule type" value="Genomic_DNA"/>
</dbReference>
<proteinExistence type="inferred from homology"/>
<accession>A0A1Y5I8I2</accession>
<dbReference type="OrthoDB" id="197155at2759"/>
<dbReference type="Gene3D" id="3.40.1090.10">
    <property type="entry name" value="Cytosolic phospholipase A2 catalytic domain"/>
    <property type="match status" value="2"/>
</dbReference>
<keyword evidence="4" id="KW-0472">Membrane</keyword>
<dbReference type="PROSITE" id="PS51635">
    <property type="entry name" value="PNPLA"/>
    <property type="match status" value="1"/>
</dbReference>
<dbReference type="GO" id="GO:0055088">
    <property type="term" value="P:lipid homeostasis"/>
    <property type="evidence" value="ECO:0007669"/>
    <property type="project" value="TreeGrafter"/>
</dbReference>
<dbReference type="SUPFAM" id="SSF52151">
    <property type="entry name" value="FabD/lysophospholipase-like"/>
    <property type="match status" value="1"/>
</dbReference>
<feature type="short sequence motif" description="DGA/G" evidence="2">
    <location>
        <begin position="277"/>
        <end position="279"/>
    </location>
</feature>
<feature type="transmembrane region" description="Helical" evidence="4">
    <location>
        <begin position="26"/>
        <end position="47"/>
    </location>
</feature>
<comment type="domain">
    <text evidence="3">The nitrogen atoms of the two glycine residues in the GGXR motif define the oxyanion hole, and stabilize the oxyanion that forms during the nucleophilic attack by the catalytic serine during substrate cleavage.</text>
</comment>
<evidence type="ECO:0000256" key="2">
    <source>
        <dbReference type="PROSITE-ProRule" id="PRU01161"/>
    </source>
</evidence>
<dbReference type="InParanoid" id="Q00UU7"/>
<dbReference type="OMA" id="GFRTWYH"/>
<evidence type="ECO:0000256" key="4">
    <source>
        <dbReference type="SAM" id="Phobius"/>
    </source>
</evidence>
<dbReference type="GO" id="GO:0016740">
    <property type="term" value="F:transferase activity"/>
    <property type="evidence" value="ECO:0007669"/>
    <property type="project" value="UniProtKB-KW"/>
</dbReference>
<dbReference type="PANTHER" id="PTHR12406:SF45">
    <property type="entry name" value="PATATIN"/>
    <property type="match status" value="1"/>
</dbReference>
<gene>
    <name evidence="7" type="ORF">BE221DRAFT_195371</name>
    <name evidence="6" type="ORF">OT_ostta15g02500</name>
</gene>
<name>Q00UU7_OSTTA</name>
<keyword evidence="2 3" id="KW-0442">Lipid degradation</keyword>
<dbReference type="GO" id="GO:0005737">
    <property type="term" value="C:cytoplasm"/>
    <property type="evidence" value="ECO:0007669"/>
    <property type="project" value="TreeGrafter"/>
</dbReference>
<dbReference type="RefSeq" id="XP_003083404.1">
    <property type="nucleotide sequence ID" value="XM_003083356.1"/>
</dbReference>
<dbReference type="InterPro" id="IPR002641">
    <property type="entry name" value="PNPLA_dom"/>
</dbReference>
<feature type="active site" description="Nucleophile" evidence="2">
    <location>
        <position position="160"/>
    </location>
</feature>
<comment type="similarity">
    <text evidence="3">Belongs to the patatin family.</text>
</comment>
<comment type="caution">
    <text evidence="2">Lacks conserved residue(s) required for the propagation of feature annotation.</text>
</comment>
<dbReference type="InterPro" id="IPR016035">
    <property type="entry name" value="Acyl_Trfase/lysoPLipase"/>
</dbReference>
<keyword evidence="2 3" id="KW-0378">Hydrolase</keyword>
<dbReference type="GeneID" id="9830783"/>
<dbReference type="EMBL" id="KZ155793">
    <property type="protein sequence ID" value="OUS45007.1"/>
    <property type="molecule type" value="Genomic_DNA"/>
</dbReference>
<dbReference type="EC" id="3.1.1.-" evidence="3"/>
<feature type="transmembrane region" description="Helical" evidence="4">
    <location>
        <begin position="67"/>
        <end position="88"/>
    </location>
</feature>
<evidence type="ECO:0000259" key="5">
    <source>
        <dbReference type="PROSITE" id="PS51635"/>
    </source>
</evidence>
<feature type="short sequence motif" description="GXSXG" evidence="2">
    <location>
        <begin position="158"/>
        <end position="162"/>
    </location>
</feature>
<keyword evidence="8" id="KW-1185">Reference proteome</keyword>
<dbReference type="KEGG" id="ota:OT_ostta15g02500"/>
<evidence type="ECO:0000313" key="6">
    <source>
        <dbReference type="EMBL" id="CAL57680.1"/>
    </source>
</evidence>